<dbReference type="Proteomes" id="UP001180650">
    <property type="component" value="Unassembled WGS sequence"/>
</dbReference>
<gene>
    <name evidence="1" type="ORF">RAM70_11920</name>
</gene>
<organism evidence="1 2">
    <name type="scientific">Microcystis wesenbergii NRERC-220</name>
    <dbReference type="NCBI Taxonomy" id="3068991"/>
    <lineage>
        <taxon>Bacteria</taxon>
        <taxon>Bacillati</taxon>
        <taxon>Cyanobacteriota</taxon>
        <taxon>Cyanophyceae</taxon>
        <taxon>Oscillatoriophycideae</taxon>
        <taxon>Chroococcales</taxon>
        <taxon>Microcystaceae</taxon>
        <taxon>Microcystis</taxon>
    </lineage>
</organism>
<comment type="caution">
    <text evidence="1">The sequence shown here is derived from an EMBL/GenBank/DDBJ whole genome shotgun (WGS) entry which is preliminary data.</text>
</comment>
<evidence type="ECO:0000313" key="2">
    <source>
        <dbReference type="Proteomes" id="UP001180650"/>
    </source>
</evidence>
<sequence length="89" mass="10433">MGIDVPKTLIHKISTGELQVFNLKTKHCQRIEELMQKYRDLPMDLADASLVILAEELGSGQILSVDYRDFNTYRWKNTEPFQNLFQEQM</sequence>
<keyword evidence="2" id="KW-1185">Reference proteome</keyword>
<dbReference type="EMBL" id="JAVSJA010000001">
    <property type="protein sequence ID" value="MDT3675189.1"/>
    <property type="molecule type" value="Genomic_DNA"/>
</dbReference>
<protein>
    <recommendedName>
        <fullName evidence="3">PIN domain-containing protein</fullName>
    </recommendedName>
</protein>
<dbReference type="SUPFAM" id="SSF88723">
    <property type="entry name" value="PIN domain-like"/>
    <property type="match status" value="1"/>
</dbReference>
<dbReference type="InterPro" id="IPR029060">
    <property type="entry name" value="PIN-like_dom_sf"/>
</dbReference>
<proteinExistence type="predicted"/>
<dbReference type="Gene3D" id="3.40.50.1010">
    <property type="entry name" value="5'-nuclease"/>
    <property type="match status" value="1"/>
</dbReference>
<evidence type="ECO:0000313" key="1">
    <source>
        <dbReference type="EMBL" id="MDT3675189.1"/>
    </source>
</evidence>
<name>A0ABU3HKZ7_9CHRO</name>
<reference evidence="1" key="1">
    <citation type="submission" date="2023-08" db="EMBL/GenBank/DDBJ databases">
        <authorList>
            <person name="Park H.-K."/>
            <person name="Kim I.-S."/>
        </authorList>
    </citation>
    <scope>NUCLEOTIDE SEQUENCE</scope>
    <source>
        <strain evidence="1">NRERC-220</strain>
    </source>
</reference>
<evidence type="ECO:0008006" key="3">
    <source>
        <dbReference type="Google" id="ProtNLM"/>
    </source>
</evidence>
<accession>A0ABU3HKZ7</accession>